<proteinExistence type="predicted"/>
<protein>
    <submittedName>
        <fullName evidence="2">Uncharacterized protein</fullName>
    </submittedName>
</protein>
<sequence length="130" mass="14250">METDSHSMSQVQQYAQAPRPTQTQHSPARQPSSWAESFSALNVLRDEYTAGGGVKSSSPTGSSQVGSSNMNSDVSGNSPSLTVLTSFISPNKSNHWRFSTINRLYSCRTTKPAITKSQYVLRTKGRQYIT</sequence>
<organism evidence="2 3">
    <name type="scientific">Macrosiphum euphorbiae</name>
    <name type="common">potato aphid</name>
    <dbReference type="NCBI Taxonomy" id="13131"/>
    <lineage>
        <taxon>Eukaryota</taxon>
        <taxon>Metazoa</taxon>
        <taxon>Ecdysozoa</taxon>
        <taxon>Arthropoda</taxon>
        <taxon>Hexapoda</taxon>
        <taxon>Insecta</taxon>
        <taxon>Pterygota</taxon>
        <taxon>Neoptera</taxon>
        <taxon>Paraneoptera</taxon>
        <taxon>Hemiptera</taxon>
        <taxon>Sternorrhyncha</taxon>
        <taxon>Aphidomorpha</taxon>
        <taxon>Aphidoidea</taxon>
        <taxon>Aphididae</taxon>
        <taxon>Macrosiphini</taxon>
        <taxon>Macrosiphum</taxon>
    </lineage>
</organism>
<gene>
    <name evidence="2" type="ORF">MEUPH1_LOCUS9316</name>
</gene>
<evidence type="ECO:0000256" key="1">
    <source>
        <dbReference type="SAM" id="MobiDB-lite"/>
    </source>
</evidence>
<evidence type="ECO:0000313" key="3">
    <source>
        <dbReference type="Proteomes" id="UP001160148"/>
    </source>
</evidence>
<feature type="region of interest" description="Disordered" evidence="1">
    <location>
        <begin position="1"/>
        <end position="34"/>
    </location>
</feature>
<evidence type="ECO:0000313" key="2">
    <source>
        <dbReference type="EMBL" id="CAI6353167.1"/>
    </source>
</evidence>
<dbReference type="AlphaFoldDB" id="A0AAV0WBI1"/>
<dbReference type="EMBL" id="CARXXK010000002">
    <property type="protein sequence ID" value="CAI6353167.1"/>
    <property type="molecule type" value="Genomic_DNA"/>
</dbReference>
<comment type="caution">
    <text evidence="2">The sequence shown here is derived from an EMBL/GenBank/DDBJ whole genome shotgun (WGS) entry which is preliminary data.</text>
</comment>
<name>A0AAV0WBI1_9HEMI</name>
<feature type="compositionally biased region" description="Low complexity" evidence="1">
    <location>
        <begin position="55"/>
        <end position="68"/>
    </location>
</feature>
<accession>A0AAV0WBI1</accession>
<feature type="compositionally biased region" description="Polar residues" evidence="1">
    <location>
        <begin position="69"/>
        <end position="82"/>
    </location>
</feature>
<feature type="region of interest" description="Disordered" evidence="1">
    <location>
        <begin position="49"/>
        <end position="82"/>
    </location>
</feature>
<dbReference type="Proteomes" id="UP001160148">
    <property type="component" value="Unassembled WGS sequence"/>
</dbReference>
<reference evidence="2 3" key="1">
    <citation type="submission" date="2023-01" db="EMBL/GenBank/DDBJ databases">
        <authorList>
            <person name="Whitehead M."/>
        </authorList>
    </citation>
    <scope>NUCLEOTIDE SEQUENCE [LARGE SCALE GENOMIC DNA]</scope>
</reference>
<keyword evidence="3" id="KW-1185">Reference proteome</keyword>